<evidence type="ECO:0000256" key="16">
    <source>
        <dbReference type="RuleBase" id="RU003945"/>
    </source>
</evidence>
<comment type="subunit">
    <text evidence="12">Interacts with the Sec translocase complex via SecD. Specifically interacts with transmembrane segments of nascent integral membrane proteins during membrane integration.</text>
</comment>
<evidence type="ECO:0000256" key="1">
    <source>
        <dbReference type="ARBA" id="ARBA00004651"/>
    </source>
</evidence>
<keyword evidence="8 18" id="KW-1133">Transmembrane helix</keyword>
<organism evidence="20 21">
    <name type="scientific">Brevibacterium samyangense</name>
    <dbReference type="NCBI Taxonomy" id="366888"/>
    <lineage>
        <taxon>Bacteria</taxon>
        <taxon>Bacillati</taxon>
        <taxon>Actinomycetota</taxon>
        <taxon>Actinomycetes</taxon>
        <taxon>Micrococcales</taxon>
        <taxon>Brevibacteriaceae</taxon>
        <taxon>Brevibacterium</taxon>
    </lineage>
</organism>
<dbReference type="NCBIfam" id="NF002350">
    <property type="entry name" value="PRK01315.1"/>
    <property type="match status" value="1"/>
</dbReference>
<evidence type="ECO:0000256" key="9">
    <source>
        <dbReference type="ARBA" id="ARBA00023136"/>
    </source>
</evidence>
<evidence type="ECO:0000259" key="19">
    <source>
        <dbReference type="Pfam" id="PF02096"/>
    </source>
</evidence>
<dbReference type="Proteomes" id="UP001500755">
    <property type="component" value="Unassembled WGS sequence"/>
</dbReference>
<evidence type="ECO:0000313" key="20">
    <source>
        <dbReference type="EMBL" id="GAA1997891.1"/>
    </source>
</evidence>
<evidence type="ECO:0000256" key="4">
    <source>
        <dbReference type="ARBA" id="ARBA00022448"/>
    </source>
</evidence>
<reference evidence="21" key="1">
    <citation type="journal article" date="2019" name="Int. J. Syst. Evol. Microbiol.">
        <title>The Global Catalogue of Microorganisms (GCM) 10K type strain sequencing project: providing services to taxonomists for standard genome sequencing and annotation.</title>
        <authorList>
            <consortium name="The Broad Institute Genomics Platform"/>
            <consortium name="The Broad Institute Genome Sequencing Center for Infectious Disease"/>
            <person name="Wu L."/>
            <person name="Ma J."/>
        </authorList>
    </citation>
    <scope>NUCLEOTIDE SEQUENCE [LARGE SCALE GENOMIC DNA]</scope>
    <source>
        <strain evidence="21">JCM 14546</strain>
    </source>
</reference>
<feature type="transmembrane region" description="Helical" evidence="18">
    <location>
        <begin position="12"/>
        <end position="31"/>
    </location>
</feature>
<dbReference type="InterPro" id="IPR047196">
    <property type="entry name" value="YidC_ALB_C"/>
</dbReference>
<keyword evidence="21" id="KW-1185">Reference proteome</keyword>
<comment type="function">
    <text evidence="11">Required for the insertion and/or proper folding and/or complex formation of integral membrane proteins into the membrane. Involved in integration of membrane proteins that insert both dependently and independently of the Sec translocase complex, as well as at least some lipoproteins. Aids folding of multispanning membrane proteins.</text>
</comment>
<evidence type="ECO:0000256" key="15">
    <source>
        <dbReference type="ARBA" id="ARBA00033342"/>
    </source>
</evidence>
<dbReference type="RefSeq" id="WP_344305970.1">
    <property type="nucleotide sequence ID" value="NZ_BAAANO010000002.1"/>
</dbReference>
<keyword evidence="7" id="KW-0653">Protein transport</keyword>
<keyword evidence="10" id="KW-0143">Chaperone</keyword>
<keyword evidence="4" id="KW-0813">Transport</keyword>
<dbReference type="PANTHER" id="PTHR12428:SF65">
    <property type="entry name" value="CYTOCHROME C OXIDASE ASSEMBLY PROTEIN COX18, MITOCHONDRIAL"/>
    <property type="match status" value="1"/>
</dbReference>
<feature type="compositionally biased region" description="Low complexity" evidence="17">
    <location>
        <begin position="304"/>
        <end position="318"/>
    </location>
</feature>
<evidence type="ECO:0000256" key="2">
    <source>
        <dbReference type="ARBA" id="ARBA00010527"/>
    </source>
</evidence>
<gene>
    <name evidence="20" type="primary">yidC</name>
    <name evidence="20" type="ORF">GCM10009755_01300</name>
</gene>
<feature type="region of interest" description="Disordered" evidence="17">
    <location>
        <begin position="272"/>
        <end position="335"/>
    </location>
</feature>
<comment type="similarity">
    <text evidence="2">Belongs to the OXA1/ALB3/YidC family. Type 1 subfamily.</text>
</comment>
<evidence type="ECO:0000256" key="3">
    <source>
        <dbReference type="ARBA" id="ARBA00015325"/>
    </source>
</evidence>
<dbReference type="PANTHER" id="PTHR12428">
    <property type="entry name" value="OXA1"/>
    <property type="match status" value="1"/>
</dbReference>
<evidence type="ECO:0000256" key="6">
    <source>
        <dbReference type="ARBA" id="ARBA00022692"/>
    </source>
</evidence>
<evidence type="ECO:0000256" key="11">
    <source>
        <dbReference type="ARBA" id="ARBA00025034"/>
    </source>
</evidence>
<dbReference type="Pfam" id="PF02096">
    <property type="entry name" value="60KD_IMP"/>
    <property type="match status" value="1"/>
</dbReference>
<comment type="subcellular location">
    <subcellularLocation>
        <location evidence="1">Cell membrane</location>
        <topology evidence="1">Multi-pass membrane protein</topology>
    </subcellularLocation>
    <subcellularLocation>
        <location evidence="16">Membrane</location>
        <topology evidence="16">Multi-pass membrane protein</topology>
    </subcellularLocation>
</comment>
<feature type="transmembrane region" description="Helical" evidence="18">
    <location>
        <begin position="37"/>
        <end position="60"/>
    </location>
</feature>
<evidence type="ECO:0000256" key="5">
    <source>
        <dbReference type="ARBA" id="ARBA00022475"/>
    </source>
</evidence>
<accession>A0ABP5EKC9</accession>
<evidence type="ECO:0000256" key="8">
    <source>
        <dbReference type="ARBA" id="ARBA00022989"/>
    </source>
</evidence>
<dbReference type="InterPro" id="IPR001708">
    <property type="entry name" value="YidC/ALB3/OXA1/COX18"/>
</dbReference>
<keyword evidence="6 16" id="KW-0812">Transmembrane</keyword>
<comment type="caution">
    <text evidence="20">The sequence shown here is derived from an EMBL/GenBank/DDBJ whole genome shotgun (WGS) entry which is preliminary data.</text>
</comment>
<name>A0ABP5EKC9_9MICO</name>
<evidence type="ECO:0000256" key="17">
    <source>
        <dbReference type="SAM" id="MobiDB-lite"/>
    </source>
</evidence>
<dbReference type="NCBIfam" id="TIGR03592">
    <property type="entry name" value="yidC_oxa1_cterm"/>
    <property type="match status" value="1"/>
</dbReference>
<dbReference type="CDD" id="cd20070">
    <property type="entry name" value="5TM_YidC_Alb3"/>
    <property type="match status" value="1"/>
</dbReference>
<protein>
    <recommendedName>
        <fullName evidence="3">Membrane protein insertase YidC</fullName>
    </recommendedName>
    <alternativeName>
        <fullName evidence="15">Foldase YidC</fullName>
    </alternativeName>
    <alternativeName>
        <fullName evidence="14">Membrane integrase YidC</fullName>
    </alternativeName>
    <alternativeName>
        <fullName evidence="13">Membrane protein YidC</fullName>
    </alternativeName>
</protein>
<evidence type="ECO:0000256" key="14">
    <source>
        <dbReference type="ARBA" id="ARBA00033245"/>
    </source>
</evidence>
<proteinExistence type="inferred from homology"/>
<keyword evidence="9 18" id="KW-0472">Membrane</keyword>
<dbReference type="EMBL" id="BAAANO010000002">
    <property type="protein sequence ID" value="GAA1997891.1"/>
    <property type="molecule type" value="Genomic_DNA"/>
</dbReference>
<evidence type="ECO:0000256" key="13">
    <source>
        <dbReference type="ARBA" id="ARBA00031538"/>
    </source>
</evidence>
<evidence type="ECO:0000313" key="21">
    <source>
        <dbReference type="Proteomes" id="UP001500755"/>
    </source>
</evidence>
<evidence type="ECO:0000256" key="18">
    <source>
        <dbReference type="SAM" id="Phobius"/>
    </source>
</evidence>
<feature type="domain" description="Membrane insertase YidC/Oxa/ALB C-terminal" evidence="19">
    <location>
        <begin position="39"/>
        <end position="262"/>
    </location>
</feature>
<sequence length="335" mass="36974">MGFLDTILMPLQWVVAWILAIFHTLFTTIGMDPAGGWTWVASIAGLTVVVRAVLIPLFVYQIKAQRKMQLIQPDIQRLQAKYKGKKDQFSRQAMAEEQMALFKKHGTNPWASCLPLLVQMPIFLSLYRVIFNMQGIALGNIEPIGGLTQALAHQAEEASIFGVAFSSTFLTSGGLTEGWDIKILTAVMIIAMGLMQFFVQKQMMSKNMSEAAMNNPFMQQQKMLLYIMPIVFAVGGVYFPVGVLVYWVVSNAWTFVQQGIVIRNMPAPGSKAEKELMERRARKGKSPLPGAKPLAMDDPESTDGGVPSGSTGSAGTSGQRQQPVGRARQKKKKKK</sequence>
<keyword evidence="5" id="KW-1003">Cell membrane</keyword>
<evidence type="ECO:0000256" key="10">
    <source>
        <dbReference type="ARBA" id="ARBA00023186"/>
    </source>
</evidence>
<dbReference type="InterPro" id="IPR028055">
    <property type="entry name" value="YidC/Oxa/ALB_C"/>
</dbReference>
<evidence type="ECO:0000256" key="7">
    <source>
        <dbReference type="ARBA" id="ARBA00022927"/>
    </source>
</evidence>
<feature type="transmembrane region" description="Helical" evidence="18">
    <location>
        <begin position="223"/>
        <end position="249"/>
    </location>
</feature>
<evidence type="ECO:0000256" key="12">
    <source>
        <dbReference type="ARBA" id="ARBA00026028"/>
    </source>
</evidence>
<feature type="transmembrane region" description="Helical" evidence="18">
    <location>
        <begin position="181"/>
        <end position="199"/>
    </location>
</feature>